<dbReference type="Pfam" id="PF00501">
    <property type="entry name" value="AMP-binding"/>
    <property type="match status" value="1"/>
</dbReference>
<dbReference type="GO" id="GO:0031956">
    <property type="term" value="F:medium-chain fatty acid-CoA ligase activity"/>
    <property type="evidence" value="ECO:0007669"/>
    <property type="project" value="TreeGrafter"/>
</dbReference>
<dbReference type="InterPro" id="IPR042099">
    <property type="entry name" value="ANL_N_sf"/>
</dbReference>
<dbReference type="GO" id="GO:0006631">
    <property type="term" value="P:fatty acid metabolic process"/>
    <property type="evidence" value="ECO:0007669"/>
    <property type="project" value="TreeGrafter"/>
</dbReference>
<evidence type="ECO:0000259" key="2">
    <source>
        <dbReference type="SMART" id="SM00563"/>
    </source>
</evidence>
<dbReference type="AlphaFoldDB" id="A0A2W1NLU2"/>
<dbReference type="SUPFAM" id="SSF56801">
    <property type="entry name" value="Acetyl-CoA synthetase-like"/>
    <property type="match status" value="1"/>
</dbReference>
<dbReference type="Gene3D" id="3.40.50.12780">
    <property type="entry name" value="N-terminal domain of ligase-like"/>
    <property type="match status" value="1"/>
</dbReference>
<keyword evidence="4" id="KW-1185">Reference proteome</keyword>
<dbReference type="Pfam" id="PF01553">
    <property type="entry name" value="Acyltransferase"/>
    <property type="match status" value="1"/>
</dbReference>
<dbReference type="EMBL" id="NHRJ02000007">
    <property type="protein sequence ID" value="PZE20425.1"/>
    <property type="molecule type" value="Genomic_DNA"/>
</dbReference>
<dbReference type="PANTHER" id="PTHR43201:SF8">
    <property type="entry name" value="ACYL-COA SYNTHETASE FAMILY MEMBER 3"/>
    <property type="match status" value="1"/>
</dbReference>
<comment type="caution">
    <text evidence="3">The sequence shown here is derived from an EMBL/GenBank/DDBJ whole genome shotgun (WGS) entry which is preliminary data.</text>
</comment>
<reference evidence="3" key="1">
    <citation type="submission" date="2018-06" db="EMBL/GenBank/DDBJ databases">
        <title>Paenibacillus xerothermodurans sp. nov. an extremely dry heat resistant spore forming bacterium isolated from the soil of Cape Canaveral, Florida.</title>
        <authorList>
            <person name="Seuylemezian A."/>
            <person name="Kaur N."/>
            <person name="Patil P."/>
            <person name="Patil P."/>
            <person name="Mayilraj S."/>
            <person name="Vaishampayan P."/>
        </authorList>
    </citation>
    <scope>NUCLEOTIDE SEQUENCE [LARGE SCALE GENOMIC DNA]</scope>
    <source>
        <strain evidence="3">ATCC 27380</strain>
    </source>
</reference>
<dbReference type="InterPro" id="IPR020845">
    <property type="entry name" value="AMP-binding_CS"/>
</dbReference>
<dbReference type="SUPFAM" id="SSF69593">
    <property type="entry name" value="Glycerol-3-phosphate (1)-acyltransferase"/>
    <property type="match status" value="1"/>
</dbReference>
<dbReference type="PROSITE" id="PS00455">
    <property type="entry name" value="AMP_BINDING"/>
    <property type="match status" value="1"/>
</dbReference>
<accession>A0A2W1NLU2</accession>
<gene>
    <name evidence="3" type="ORF">CBW46_013405</name>
</gene>
<protein>
    <submittedName>
        <fullName evidence="3">2-acyl-glycerophospho-ethanolamine acyltransferase</fullName>
    </submittedName>
</protein>
<sequence>MPVVMAFLKILFRVLFKLNISGLEKLDFSRPTILMPNHVSLLDAVLLAAYLPKEATFVVNTQIAKKIRLPLKLRNHITVDPQNPYSVRTMLKTVQSGVPLVLFPEGRVTVTGGLMKVYSGIGYIAIRTGAQLYPIAINGAERSKLSYIGNKIRTVWFPKINIVIGDHFHIAGQPDVSMKLQKEMAADKILRALQEVLLQSRLKPGVNLFDELLLQASRHGRGRVICEDIAQKLTYRKLILASYLFSRKLRPLLKDQAATGVLLPNSNGHAIALFALFRLGITPAMLNFSAGTQSLLDACDTAVLHTILTSRQFVEKAKLADTVAALEKKCKIVYLEDVRKDIRFSHKLGAFADLLTGQRADKGFNDVILFTSGSESKPKGVVLGHEQLFANMQQALTLFDFTPADKLFNALPMFHSFGLTAGTLLPILNGVTVVLYPSPLHYRVIPELVYDRNATVIFGTSTFLAGYGRAAHPYDFHAVRYAVAGAEKLKDEVRELWSRKFGIRILEGYGTTEAAPIVTINSPLAYKPGTVGRLLPGMRCRLQEIPGIERGGSLQIQGPNVMKGYLIHGQGFVPRPEWYDCGDVVEFDERGFMTIKSRLKRFAKIGGEMISLQTVEETAAECYNDAALAAISVEDGRKGERILLCVTNPNHKLSELKAYITEKGHPPLLLPSRLVVIDKLPLLGSGKTDYVTLQKLAESAADKGVQD</sequence>
<dbReference type="Gene3D" id="3.30.300.30">
    <property type="match status" value="1"/>
</dbReference>
<evidence type="ECO:0000313" key="4">
    <source>
        <dbReference type="Proteomes" id="UP000214746"/>
    </source>
</evidence>
<keyword evidence="3" id="KW-0808">Transferase</keyword>
<dbReference type="CDD" id="cd07989">
    <property type="entry name" value="LPLAT_AGPAT-like"/>
    <property type="match status" value="1"/>
</dbReference>
<dbReference type="GO" id="GO:0016746">
    <property type="term" value="F:acyltransferase activity"/>
    <property type="evidence" value="ECO:0007669"/>
    <property type="project" value="UniProtKB-KW"/>
</dbReference>
<dbReference type="InterPro" id="IPR045851">
    <property type="entry name" value="AMP-bd_C_sf"/>
</dbReference>
<name>A0A2W1NLU2_PAEXE</name>
<dbReference type="PANTHER" id="PTHR43201">
    <property type="entry name" value="ACYL-COA SYNTHETASE"/>
    <property type="match status" value="1"/>
</dbReference>
<feature type="domain" description="Phospholipid/glycerol acyltransferase" evidence="2">
    <location>
        <begin position="32"/>
        <end position="140"/>
    </location>
</feature>
<evidence type="ECO:0000256" key="1">
    <source>
        <dbReference type="ARBA" id="ARBA00006432"/>
    </source>
</evidence>
<keyword evidence="3" id="KW-0012">Acyltransferase</keyword>
<dbReference type="InterPro" id="IPR000873">
    <property type="entry name" value="AMP-dep_synth/lig_dom"/>
</dbReference>
<dbReference type="OrthoDB" id="9757771at2"/>
<evidence type="ECO:0000313" key="3">
    <source>
        <dbReference type="EMBL" id="PZE20425.1"/>
    </source>
</evidence>
<dbReference type="SMART" id="SM00563">
    <property type="entry name" value="PlsC"/>
    <property type="match status" value="1"/>
</dbReference>
<comment type="similarity">
    <text evidence="1">Belongs to the ATP-dependent AMP-binding enzyme family.</text>
</comment>
<proteinExistence type="inferred from homology"/>
<dbReference type="Proteomes" id="UP000214746">
    <property type="component" value="Unassembled WGS sequence"/>
</dbReference>
<dbReference type="InterPro" id="IPR002123">
    <property type="entry name" value="Plipid/glycerol_acylTrfase"/>
</dbReference>
<dbReference type="RefSeq" id="WP_089200505.1">
    <property type="nucleotide sequence ID" value="NZ_NHRJ02000007.1"/>
</dbReference>
<organism evidence="3 4">
    <name type="scientific">Paenibacillus xerothermodurans</name>
    <dbReference type="NCBI Taxonomy" id="1977292"/>
    <lineage>
        <taxon>Bacteria</taxon>
        <taxon>Bacillati</taxon>
        <taxon>Bacillota</taxon>
        <taxon>Bacilli</taxon>
        <taxon>Bacillales</taxon>
        <taxon>Paenibacillaceae</taxon>
        <taxon>Paenibacillus</taxon>
    </lineage>
</organism>